<keyword evidence="2" id="KW-1133">Transmembrane helix</keyword>
<keyword evidence="2" id="KW-0472">Membrane</keyword>
<keyword evidence="4" id="KW-1185">Reference proteome</keyword>
<gene>
    <name evidence="3" type="ORF">ElyMa_004540100</name>
</gene>
<protein>
    <submittedName>
        <fullName evidence="3">Uncharacterized protein</fullName>
    </submittedName>
</protein>
<proteinExistence type="predicted"/>
<dbReference type="EMBL" id="BMAT01009160">
    <property type="protein sequence ID" value="GFR99902.1"/>
    <property type="molecule type" value="Genomic_DNA"/>
</dbReference>
<dbReference type="AlphaFoldDB" id="A0AAV4HR95"/>
<evidence type="ECO:0000313" key="3">
    <source>
        <dbReference type="EMBL" id="GFR99902.1"/>
    </source>
</evidence>
<evidence type="ECO:0000256" key="1">
    <source>
        <dbReference type="SAM" id="MobiDB-lite"/>
    </source>
</evidence>
<comment type="caution">
    <text evidence="3">The sequence shown here is derived from an EMBL/GenBank/DDBJ whole genome shotgun (WGS) entry which is preliminary data.</text>
</comment>
<organism evidence="3 4">
    <name type="scientific">Elysia marginata</name>
    <dbReference type="NCBI Taxonomy" id="1093978"/>
    <lineage>
        <taxon>Eukaryota</taxon>
        <taxon>Metazoa</taxon>
        <taxon>Spiralia</taxon>
        <taxon>Lophotrochozoa</taxon>
        <taxon>Mollusca</taxon>
        <taxon>Gastropoda</taxon>
        <taxon>Heterobranchia</taxon>
        <taxon>Euthyneura</taxon>
        <taxon>Panpulmonata</taxon>
        <taxon>Sacoglossa</taxon>
        <taxon>Placobranchoidea</taxon>
        <taxon>Plakobranchidae</taxon>
        <taxon>Elysia</taxon>
    </lineage>
</organism>
<reference evidence="3 4" key="1">
    <citation type="journal article" date="2021" name="Elife">
        <title>Chloroplast acquisition without the gene transfer in kleptoplastic sea slugs, Plakobranchus ocellatus.</title>
        <authorList>
            <person name="Maeda T."/>
            <person name="Takahashi S."/>
            <person name="Yoshida T."/>
            <person name="Shimamura S."/>
            <person name="Takaki Y."/>
            <person name="Nagai Y."/>
            <person name="Toyoda A."/>
            <person name="Suzuki Y."/>
            <person name="Arimoto A."/>
            <person name="Ishii H."/>
            <person name="Satoh N."/>
            <person name="Nishiyama T."/>
            <person name="Hasebe M."/>
            <person name="Maruyama T."/>
            <person name="Minagawa J."/>
            <person name="Obokata J."/>
            <person name="Shigenobu S."/>
        </authorList>
    </citation>
    <scope>NUCLEOTIDE SEQUENCE [LARGE SCALE GENOMIC DNA]</scope>
</reference>
<feature type="transmembrane region" description="Helical" evidence="2">
    <location>
        <begin position="79"/>
        <end position="98"/>
    </location>
</feature>
<keyword evidence="2" id="KW-0812">Transmembrane</keyword>
<name>A0AAV4HR95_9GAST</name>
<accession>A0AAV4HR95</accession>
<feature type="compositionally biased region" description="Acidic residues" evidence="1">
    <location>
        <begin position="103"/>
        <end position="118"/>
    </location>
</feature>
<feature type="region of interest" description="Disordered" evidence="1">
    <location>
        <begin position="103"/>
        <end position="135"/>
    </location>
</feature>
<evidence type="ECO:0000256" key="2">
    <source>
        <dbReference type="SAM" id="Phobius"/>
    </source>
</evidence>
<evidence type="ECO:0000313" key="4">
    <source>
        <dbReference type="Proteomes" id="UP000762676"/>
    </source>
</evidence>
<dbReference type="Proteomes" id="UP000762676">
    <property type="component" value="Unassembled WGS sequence"/>
</dbReference>
<feature type="compositionally biased region" description="Basic and acidic residues" evidence="1">
    <location>
        <begin position="121"/>
        <end position="135"/>
    </location>
</feature>
<sequence length="135" mass="15636">MDCDKKEDKTAEIKKKREGVDTLAENRILAADAQEVNLWFRAKEVTVTVLCMWSRRLLMKMFSNVVHLSHSRFLNFHNFILPMSIFVFFFSLCVPADVDAEVSIGDDNDDDDGGDYYYDDFATHVHDDDEDDDKT</sequence>